<dbReference type="Proteomes" id="UP000772434">
    <property type="component" value="Unassembled WGS sequence"/>
</dbReference>
<protein>
    <submittedName>
        <fullName evidence="2">Uncharacterized protein</fullName>
    </submittedName>
</protein>
<gene>
    <name evidence="2" type="ORF">BDP27DRAFT_1422590</name>
</gene>
<proteinExistence type="predicted"/>
<dbReference type="AlphaFoldDB" id="A0A9P5PPQ2"/>
<organism evidence="2 3">
    <name type="scientific">Rhodocollybia butyracea</name>
    <dbReference type="NCBI Taxonomy" id="206335"/>
    <lineage>
        <taxon>Eukaryota</taxon>
        <taxon>Fungi</taxon>
        <taxon>Dikarya</taxon>
        <taxon>Basidiomycota</taxon>
        <taxon>Agaricomycotina</taxon>
        <taxon>Agaricomycetes</taxon>
        <taxon>Agaricomycetidae</taxon>
        <taxon>Agaricales</taxon>
        <taxon>Marasmiineae</taxon>
        <taxon>Omphalotaceae</taxon>
        <taxon>Rhodocollybia</taxon>
    </lineage>
</organism>
<name>A0A9P5PPQ2_9AGAR</name>
<feature type="region of interest" description="Disordered" evidence="1">
    <location>
        <begin position="52"/>
        <end position="153"/>
    </location>
</feature>
<evidence type="ECO:0000313" key="2">
    <source>
        <dbReference type="EMBL" id="KAF9067733.1"/>
    </source>
</evidence>
<reference evidence="2" key="1">
    <citation type="submission" date="2020-11" db="EMBL/GenBank/DDBJ databases">
        <authorList>
            <consortium name="DOE Joint Genome Institute"/>
            <person name="Ahrendt S."/>
            <person name="Riley R."/>
            <person name="Andreopoulos W."/>
            <person name="Labutti K."/>
            <person name="Pangilinan J."/>
            <person name="Ruiz-Duenas F.J."/>
            <person name="Barrasa J.M."/>
            <person name="Sanchez-Garcia M."/>
            <person name="Camarero S."/>
            <person name="Miyauchi S."/>
            <person name="Serrano A."/>
            <person name="Linde D."/>
            <person name="Babiker R."/>
            <person name="Drula E."/>
            <person name="Ayuso-Fernandez I."/>
            <person name="Pacheco R."/>
            <person name="Padilla G."/>
            <person name="Ferreira P."/>
            <person name="Barriuso J."/>
            <person name="Kellner H."/>
            <person name="Castanera R."/>
            <person name="Alfaro M."/>
            <person name="Ramirez L."/>
            <person name="Pisabarro A.G."/>
            <person name="Kuo A."/>
            <person name="Tritt A."/>
            <person name="Lipzen A."/>
            <person name="He G."/>
            <person name="Yan M."/>
            <person name="Ng V."/>
            <person name="Cullen D."/>
            <person name="Martin F."/>
            <person name="Rosso M.-N."/>
            <person name="Henrissat B."/>
            <person name="Hibbett D."/>
            <person name="Martinez A.T."/>
            <person name="Grigoriev I.V."/>
        </authorList>
    </citation>
    <scope>NUCLEOTIDE SEQUENCE</scope>
    <source>
        <strain evidence="2">AH 40177</strain>
    </source>
</reference>
<evidence type="ECO:0000256" key="1">
    <source>
        <dbReference type="SAM" id="MobiDB-lite"/>
    </source>
</evidence>
<keyword evidence="3" id="KW-1185">Reference proteome</keyword>
<feature type="compositionally biased region" description="Basic and acidic residues" evidence="1">
    <location>
        <begin position="112"/>
        <end position="123"/>
    </location>
</feature>
<sequence>MNGGQSVHDNAGLGRGLDNLEMDHNTYTHRIDDYTRNSLNSFSFGNAKLATAAGEDDEEGENISPTTTTIDVTPRPSVVSQTDFAPYAGSSRLSTSSRLSPTPSPSSFVSEADTRASHLHEVEFSSDDDSYEFDHLEYPEDDETSKSVQHGSPSALVILAMDMVPQEDTETAKAA</sequence>
<feature type="compositionally biased region" description="Low complexity" evidence="1">
    <location>
        <begin position="90"/>
        <end position="107"/>
    </location>
</feature>
<accession>A0A9P5PPQ2</accession>
<comment type="caution">
    <text evidence="2">The sequence shown here is derived from an EMBL/GenBank/DDBJ whole genome shotgun (WGS) entry which is preliminary data.</text>
</comment>
<dbReference type="EMBL" id="JADNRY010000069">
    <property type="protein sequence ID" value="KAF9067733.1"/>
    <property type="molecule type" value="Genomic_DNA"/>
</dbReference>
<evidence type="ECO:0000313" key="3">
    <source>
        <dbReference type="Proteomes" id="UP000772434"/>
    </source>
</evidence>